<proteinExistence type="predicted"/>
<keyword evidence="2" id="KW-1185">Reference proteome</keyword>
<protein>
    <submittedName>
        <fullName evidence="1">Uncharacterized protein</fullName>
    </submittedName>
</protein>
<evidence type="ECO:0000313" key="1">
    <source>
        <dbReference type="EMBL" id="KAJ9080555.1"/>
    </source>
</evidence>
<evidence type="ECO:0000313" key="2">
    <source>
        <dbReference type="Proteomes" id="UP001165960"/>
    </source>
</evidence>
<name>A0ACC2U170_9FUNG</name>
<sequence>MEPSFKKPFPILSNHKAFEIHGILTDVICLSFSNKIFVIVSQVGKIGSLIQSTIDDYVLSLPDYENVSKDSPDTSKDLLTFKFEKHTVSSKYILGNLQGTASSSIYEIIASQIMNQIVEDNPTEKRALLIGIALKRELLSEGDLSLGSFGKLSETLRMFGIPYFQVPGLVSISIL</sequence>
<dbReference type="Proteomes" id="UP001165960">
    <property type="component" value="Unassembled WGS sequence"/>
</dbReference>
<dbReference type="EMBL" id="QTSX02001545">
    <property type="protein sequence ID" value="KAJ9080555.1"/>
    <property type="molecule type" value="Genomic_DNA"/>
</dbReference>
<reference evidence="1" key="1">
    <citation type="submission" date="2022-04" db="EMBL/GenBank/DDBJ databases">
        <title>Genome of the entomopathogenic fungus Entomophthora muscae.</title>
        <authorList>
            <person name="Elya C."/>
            <person name="Lovett B.R."/>
            <person name="Lee E."/>
            <person name="Macias A.M."/>
            <person name="Hajek A.E."/>
            <person name="De Bivort B.L."/>
            <person name="Kasson M.T."/>
            <person name="De Fine Licht H.H."/>
            <person name="Stajich J.E."/>
        </authorList>
    </citation>
    <scope>NUCLEOTIDE SEQUENCE</scope>
    <source>
        <strain evidence="1">Berkeley</strain>
    </source>
</reference>
<comment type="caution">
    <text evidence="1">The sequence shown here is derived from an EMBL/GenBank/DDBJ whole genome shotgun (WGS) entry which is preliminary data.</text>
</comment>
<gene>
    <name evidence="1" type="ORF">DSO57_1023695</name>
</gene>
<organism evidence="1 2">
    <name type="scientific">Entomophthora muscae</name>
    <dbReference type="NCBI Taxonomy" id="34485"/>
    <lineage>
        <taxon>Eukaryota</taxon>
        <taxon>Fungi</taxon>
        <taxon>Fungi incertae sedis</taxon>
        <taxon>Zoopagomycota</taxon>
        <taxon>Entomophthoromycotina</taxon>
        <taxon>Entomophthoromycetes</taxon>
        <taxon>Entomophthorales</taxon>
        <taxon>Entomophthoraceae</taxon>
        <taxon>Entomophthora</taxon>
    </lineage>
</organism>
<accession>A0ACC2U170</accession>